<feature type="compositionally biased region" description="Basic and acidic residues" evidence="1">
    <location>
        <begin position="9"/>
        <end position="22"/>
    </location>
</feature>
<reference evidence="2" key="2">
    <citation type="journal article" date="2015" name="Fish Shellfish Immunol.">
        <title>Early steps in the European eel (Anguilla anguilla)-Vibrio vulnificus interaction in the gills: Role of the RtxA13 toxin.</title>
        <authorList>
            <person name="Callol A."/>
            <person name="Pajuelo D."/>
            <person name="Ebbesson L."/>
            <person name="Teles M."/>
            <person name="MacKenzie S."/>
            <person name="Amaro C."/>
        </authorList>
    </citation>
    <scope>NUCLEOTIDE SEQUENCE</scope>
</reference>
<sequence length="32" mass="3699">MKQPVSVAKEWEDPRVEGDKPTEPSCSWLLKK</sequence>
<accession>A0A0E9TDF5</accession>
<protein>
    <submittedName>
        <fullName evidence="2">Uncharacterized protein</fullName>
    </submittedName>
</protein>
<name>A0A0E9TDF5_ANGAN</name>
<feature type="region of interest" description="Disordered" evidence="1">
    <location>
        <begin position="1"/>
        <end position="32"/>
    </location>
</feature>
<dbReference type="EMBL" id="GBXM01056936">
    <property type="protein sequence ID" value="JAH51641.1"/>
    <property type="molecule type" value="Transcribed_RNA"/>
</dbReference>
<evidence type="ECO:0000313" key="2">
    <source>
        <dbReference type="EMBL" id="JAH51641.1"/>
    </source>
</evidence>
<organism evidence="2">
    <name type="scientific">Anguilla anguilla</name>
    <name type="common">European freshwater eel</name>
    <name type="synonym">Muraena anguilla</name>
    <dbReference type="NCBI Taxonomy" id="7936"/>
    <lineage>
        <taxon>Eukaryota</taxon>
        <taxon>Metazoa</taxon>
        <taxon>Chordata</taxon>
        <taxon>Craniata</taxon>
        <taxon>Vertebrata</taxon>
        <taxon>Euteleostomi</taxon>
        <taxon>Actinopterygii</taxon>
        <taxon>Neopterygii</taxon>
        <taxon>Teleostei</taxon>
        <taxon>Anguilliformes</taxon>
        <taxon>Anguillidae</taxon>
        <taxon>Anguilla</taxon>
    </lineage>
</organism>
<dbReference type="AlphaFoldDB" id="A0A0E9TDF5"/>
<reference evidence="2" key="1">
    <citation type="submission" date="2014-11" db="EMBL/GenBank/DDBJ databases">
        <authorList>
            <person name="Amaro Gonzalez C."/>
        </authorList>
    </citation>
    <scope>NUCLEOTIDE SEQUENCE</scope>
</reference>
<proteinExistence type="predicted"/>
<evidence type="ECO:0000256" key="1">
    <source>
        <dbReference type="SAM" id="MobiDB-lite"/>
    </source>
</evidence>